<dbReference type="Gene3D" id="3.10.20.90">
    <property type="entry name" value="Phosphatidylinositol 3-kinase Catalytic Subunit, Chain A, domain 1"/>
    <property type="match status" value="1"/>
</dbReference>
<protein>
    <recommendedName>
        <fullName evidence="4">Ubiquitin-like domain-containing protein</fullName>
    </recommendedName>
</protein>
<feature type="transmembrane region" description="Helical" evidence="3">
    <location>
        <begin position="177"/>
        <end position="196"/>
    </location>
</feature>
<feature type="compositionally biased region" description="Low complexity" evidence="2">
    <location>
        <begin position="651"/>
        <end position="664"/>
    </location>
</feature>
<dbReference type="InterPro" id="IPR000626">
    <property type="entry name" value="Ubiquitin-like_dom"/>
</dbReference>
<feature type="transmembrane region" description="Helical" evidence="3">
    <location>
        <begin position="260"/>
        <end position="282"/>
    </location>
</feature>
<dbReference type="Pfam" id="PF00240">
    <property type="entry name" value="ubiquitin"/>
    <property type="match status" value="1"/>
</dbReference>
<dbReference type="CDD" id="cd17039">
    <property type="entry name" value="Ubl_ubiquitin_like"/>
    <property type="match status" value="1"/>
</dbReference>
<reference evidence="5 6" key="1">
    <citation type="submission" date="2024-11" db="EMBL/GenBank/DDBJ databases">
        <title>Chromosome-level genome assembly of the freshwater bivalve Anodonta woodiana.</title>
        <authorList>
            <person name="Chen X."/>
        </authorList>
    </citation>
    <scope>NUCLEOTIDE SEQUENCE [LARGE SCALE GENOMIC DNA]</scope>
    <source>
        <strain evidence="5">MN2024</strain>
        <tissue evidence="5">Gills</tissue>
    </source>
</reference>
<keyword evidence="3" id="KW-1133">Transmembrane helix</keyword>
<evidence type="ECO:0000259" key="4">
    <source>
        <dbReference type="PROSITE" id="PS50053"/>
    </source>
</evidence>
<dbReference type="Proteomes" id="UP001634394">
    <property type="component" value="Unassembled WGS sequence"/>
</dbReference>
<feature type="region of interest" description="Disordered" evidence="2">
    <location>
        <begin position="651"/>
        <end position="670"/>
    </location>
</feature>
<dbReference type="InterPro" id="IPR000225">
    <property type="entry name" value="Armadillo"/>
</dbReference>
<accession>A0ABD3VPK0</accession>
<dbReference type="SUPFAM" id="SSF54236">
    <property type="entry name" value="Ubiquitin-like"/>
    <property type="match status" value="1"/>
</dbReference>
<feature type="repeat" description="ARM" evidence="1">
    <location>
        <begin position="383"/>
        <end position="421"/>
    </location>
</feature>
<organism evidence="5 6">
    <name type="scientific">Sinanodonta woodiana</name>
    <name type="common">Chinese pond mussel</name>
    <name type="synonym">Anodonta woodiana</name>
    <dbReference type="NCBI Taxonomy" id="1069815"/>
    <lineage>
        <taxon>Eukaryota</taxon>
        <taxon>Metazoa</taxon>
        <taxon>Spiralia</taxon>
        <taxon>Lophotrochozoa</taxon>
        <taxon>Mollusca</taxon>
        <taxon>Bivalvia</taxon>
        <taxon>Autobranchia</taxon>
        <taxon>Heteroconchia</taxon>
        <taxon>Palaeoheterodonta</taxon>
        <taxon>Unionida</taxon>
        <taxon>Unionoidea</taxon>
        <taxon>Unionidae</taxon>
        <taxon>Unioninae</taxon>
        <taxon>Sinanodonta</taxon>
    </lineage>
</organism>
<dbReference type="AlphaFoldDB" id="A0ABD3VPK0"/>
<keyword evidence="3" id="KW-0472">Membrane</keyword>
<dbReference type="PANTHER" id="PTHR46043:SF13">
    <property type="entry name" value="ARM REPEAT SUPERFAMILY PROTEIN"/>
    <property type="match status" value="1"/>
</dbReference>
<dbReference type="InterPro" id="IPR029071">
    <property type="entry name" value="Ubiquitin-like_domsf"/>
</dbReference>
<dbReference type="InterPro" id="IPR011989">
    <property type="entry name" value="ARM-like"/>
</dbReference>
<sequence>MQIYVNNLICTGGALGQLYDATSLLADKCLINDRFNKTFIVVVKERDRVARIRAHLLHILFEIGREEHQFRLRYNGQFLRDAFVLEDYGIKSNSVVKMVPMSNKQGHESSADMRSVSSSLSMSFDKKGGQPPPVKAALYFEIRHLNWRERLLSDLQVLLYLHCMFILLAVMTTFPYAGIWCALYVLVGWYLLPGYTRLGGFIGNTFHLRYVFCFVFGTCGLGIFALSLYFASVEWMSIVKHGCSNMVFSDACSSKNVYTAIFYTIHAPVLLLTTGICAYLVYNFTIETGDLIEQTLVQERDIEEVMILAKSNKVKEKRTAAYEMATMAATGDDNKFKIVAEGGLNVLMDMSMSSDESTKEHAVEALAELITIPSIQDNFVEMGGVRNFTALLHSSNSRIVQEAALALYTICQNDDNRHSIVVAEHGLDDLSHAAEKGTILTQRTVASIFLELAFSQDVRTELTSRNIPVQALVKLLESNDPEILQYSLQTLELLAIESADVLFAQEELLDVLLKLPQRTVDDLRLYTLVGKILLYFAENQDTCKKMQDHPCLRQTLTIFAHTKDSVLQKVAVKIIFCMMDTKELKMRTKAMKLDRILSFITNNSADRDVWDMADQGIEVMMNNSNDNFPNLPTLSTIEKLNKMGGTYNFGSRSSLRSDSGSCNSEPMRKK</sequence>
<comment type="caution">
    <text evidence="5">The sequence shown here is derived from an EMBL/GenBank/DDBJ whole genome shotgun (WGS) entry which is preliminary data.</text>
</comment>
<keyword evidence="3" id="KW-0812">Transmembrane</keyword>
<dbReference type="EMBL" id="JBJQND010000011">
    <property type="protein sequence ID" value="KAL3862360.1"/>
    <property type="molecule type" value="Genomic_DNA"/>
</dbReference>
<keyword evidence="6" id="KW-1185">Reference proteome</keyword>
<dbReference type="SMART" id="SM00185">
    <property type="entry name" value="ARM"/>
    <property type="match status" value="3"/>
</dbReference>
<evidence type="ECO:0000256" key="3">
    <source>
        <dbReference type="SAM" id="Phobius"/>
    </source>
</evidence>
<evidence type="ECO:0000256" key="2">
    <source>
        <dbReference type="SAM" id="MobiDB-lite"/>
    </source>
</evidence>
<dbReference type="PANTHER" id="PTHR46043">
    <property type="entry name" value="ARM REPEAT SUPERFAMILY PROTEIN"/>
    <property type="match status" value="1"/>
</dbReference>
<feature type="domain" description="Ubiquitin-like" evidence="4">
    <location>
        <begin position="36"/>
        <end position="99"/>
    </location>
</feature>
<feature type="transmembrane region" description="Helical" evidence="3">
    <location>
        <begin position="208"/>
        <end position="231"/>
    </location>
</feature>
<proteinExistence type="predicted"/>
<gene>
    <name evidence="5" type="ORF">ACJMK2_008332</name>
</gene>
<dbReference type="InterPro" id="IPR016024">
    <property type="entry name" value="ARM-type_fold"/>
</dbReference>
<dbReference type="SUPFAM" id="SSF48371">
    <property type="entry name" value="ARM repeat"/>
    <property type="match status" value="1"/>
</dbReference>
<evidence type="ECO:0000313" key="6">
    <source>
        <dbReference type="Proteomes" id="UP001634394"/>
    </source>
</evidence>
<dbReference type="PROSITE" id="PS50176">
    <property type="entry name" value="ARM_REPEAT"/>
    <property type="match status" value="1"/>
</dbReference>
<evidence type="ECO:0000256" key="1">
    <source>
        <dbReference type="PROSITE-ProRule" id="PRU00259"/>
    </source>
</evidence>
<name>A0ABD3VPK0_SINWO</name>
<dbReference type="Gene3D" id="1.25.10.10">
    <property type="entry name" value="Leucine-rich Repeat Variant"/>
    <property type="match status" value="1"/>
</dbReference>
<dbReference type="PROSITE" id="PS50053">
    <property type="entry name" value="UBIQUITIN_2"/>
    <property type="match status" value="1"/>
</dbReference>
<evidence type="ECO:0000313" key="5">
    <source>
        <dbReference type="EMBL" id="KAL3862360.1"/>
    </source>
</evidence>